<dbReference type="PANTHER" id="PTHR43245">
    <property type="entry name" value="BIFUNCTIONAL POLYMYXIN RESISTANCE PROTEIN ARNA"/>
    <property type="match status" value="1"/>
</dbReference>
<gene>
    <name evidence="2" type="ordered locus">Tter_1848</name>
</gene>
<dbReference type="KEGG" id="ttr:Tter_1848"/>
<dbReference type="Gene3D" id="3.40.50.720">
    <property type="entry name" value="NAD(P)-binding Rossmann-like Domain"/>
    <property type="match status" value="1"/>
</dbReference>
<dbReference type="AlphaFoldDB" id="D1CD89"/>
<dbReference type="InterPro" id="IPR001509">
    <property type="entry name" value="Epimerase_deHydtase"/>
</dbReference>
<keyword evidence="3" id="KW-1185">Reference proteome</keyword>
<evidence type="ECO:0000313" key="3">
    <source>
        <dbReference type="Proteomes" id="UP000000323"/>
    </source>
</evidence>
<name>D1CD89_THET1</name>
<dbReference type="eggNOG" id="COG0451">
    <property type="taxonomic scope" value="Bacteria"/>
</dbReference>
<feature type="domain" description="NAD-dependent epimerase/dehydratase" evidence="1">
    <location>
        <begin position="3"/>
        <end position="228"/>
    </location>
</feature>
<dbReference type="HOGENOM" id="CLU_007383_1_7_0"/>
<sequence length="305" mass="33265">MKILVTGAAGFIGSTLVDLLRHDHDVRAIDNFSVGTVRQIGDVTVEEMDCAIPEHAEEMVRGCDVVVHLAGMTGIPQCEQHPLDASRDILVATKYVSEAAVRAGVKQFLFSSTFAVYGQASGLVTEDTPRAPIGMYGFLRTASEHLLLAAQKLDGLNVLIFRQTNIYGKGITKKNTLLNVLADRVLNHQPITIYGTGMQARNFLHVMDTVQAYKLAIEKQATGIYNLGSTETLTVKTVADIVNDAAERILGYRVPIEQKPDRGAGNREISADNFVVDISRICHDLGFSPQRTVKGTVERLLSGEE</sequence>
<dbReference type="InterPro" id="IPR036291">
    <property type="entry name" value="NAD(P)-bd_dom_sf"/>
</dbReference>
<dbReference type="Pfam" id="PF01370">
    <property type="entry name" value="Epimerase"/>
    <property type="match status" value="1"/>
</dbReference>
<dbReference type="EMBL" id="CP001825">
    <property type="protein sequence ID" value="ACZ42754.1"/>
    <property type="molecule type" value="Genomic_DNA"/>
</dbReference>
<dbReference type="Proteomes" id="UP000000323">
    <property type="component" value="Chromosome 1"/>
</dbReference>
<dbReference type="SUPFAM" id="SSF51735">
    <property type="entry name" value="NAD(P)-binding Rossmann-fold domains"/>
    <property type="match status" value="1"/>
</dbReference>
<evidence type="ECO:0000313" key="2">
    <source>
        <dbReference type="EMBL" id="ACZ42754.1"/>
    </source>
</evidence>
<reference evidence="3" key="1">
    <citation type="journal article" date="2010" name="Stand. Genomic Sci.">
        <title>Complete genome sequence of 'Thermobaculum terrenum' type strain (YNP1).</title>
        <authorList>
            <person name="Kiss H."/>
            <person name="Cleland D."/>
            <person name="Lapidus A."/>
            <person name="Lucas S."/>
            <person name="Glavina Del Rio T."/>
            <person name="Nolan M."/>
            <person name="Tice H."/>
            <person name="Han C."/>
            <person name="Goodwin L."/>
            <person name="Pitluck S."/>
            <person name="Liolios K."/>
            <person name="Ivanova N."/>
            <person name="Mavromatis K."/>
            <person name="Ovchinnikova G."/>
            <person name="Pati A."/>
            <person name="Chen A."/>
            <person name="Palaniappan K."/>
            <person name="Land M."/>
            <person name="Hauser L."/>
            <person name="Chang Y."/>
            <person name="Jeffries C."/>
            <person name="Lu M."/>
            <person name="Brettin T."/>
            <person name="Detter J."/>
            <person name="Goker M."/>
            <person name="Tindall B."/>
            <person name="Beck B."/>
            <person name="McDermott T."/>
            <person name="Woyke T."/>
            <person name="Bristow J."/>
            <person name="Eisen J."/>
            <person name="Markowitz V."/>
            <person name="Hugenholtz P."/>
            <person name="Kyrpides N."/>
            <person name="Klenk H."/>
            <person name="Cheng J."/>
        </authorList>
    </citation>
    <scope>NUCLEOTIDE SEQUENCE [LARGE SCALE GENOMIC DNA]</scope>
    <source>
        <strain evidence="3">ATCC BAA-798 / YNP1</strain>
    </source>
</reference>
<proteinExistence type="predicted"/>
<evidence type="ECO:0000259" key="1">
    <source>
        <dbReference type="Pfam" id="PF01370"/>
    </source>
</evidence>
<organism evidence="2 3">
    <name type="scientific">Thermobaculum terrenum (strain ATCC BAA-798 / CCMEE 7001 / YNP1)</name>
    <dbReference type="NCBI Taxonomy" id="525904"/>
    <lineage>
        <taxon>Bacteria</taxon>
        <taxon>Bacillati</taxon>
        <taxon>Chloroflexota</taxon>
        <taxon>Chloroflexia</taxon>
        <taxon>Candidatus Thermobaculales</taxon>
        <taxon>Candidatus Thermobaculaceae</taxon>
        <taxon>Thermobaculum</taxon>
    </lineage>
</organism>
<dbReference type="RefSeq" id="WP_012875785.1">
    <property type="nucleotide sequence ID" value="NC_013525.1"/>
</dbReference>
<dbReference type="OrthoDB" id="9803892at2"/>
<dbReference type="InterPro" id="IPR050177">
    <property type="entry name" value="Lipid_A_modif_metabolic_enz"/>
</dbReference>
<protein>
    <submittedName>
        <fullName evidence="2">NAD-dependent epimerase/dehydratase</fullName>
    </submittedName>
</protein>
<accession>D1CD89</accession>
<dbReference type="STRING" id="525904.Tter_1848"/>